<dbReference type="GeneID" id="67451303"/>
<protein>
    <submittedName>
        <fullName evidence="1">Uncharacterized protein</fullName>
    </submittedName>
</protein>
<reference evidence="1 2" key="1">
    <citation type="journal article" date="2016" name="Front. Microbiol.">
        <title>Genomic Resource of Rice Seed Associated Bacteria.</title>
        <authorList>
            <person name="Midha S."/>
            <person name="Bansal K."/>
            <person name="Sharma S."/>
            <person name="Kumar N."/>
            <person name="Patil P.P."/>
            <person name="Chaudhry V."/>
            <person name="Patil P.B."/>
        </authorList>
    </citation>
    <scope>NUCLEOTIDE SEQUENCE [LARGE SCALE GENOMIC DNA]</scope>
    <source>
        <strain evidence="1 2">SA3</strain>
    </source>
</reference>
<name>A0A8E1RXQ7_9GAMM</name>
<evidence type="ECO:0000313" key="1">
    <source>
        <dbReference type="EMBL" id="KTS67247.1"/>
    </source>
</evidence>
<proteinExistence type="predicted"/>
<comment type="caution">
    <text evidence="1">The sequence shown here is derived from an EMBL/GenBank/DDBJ whole genome shotgun (WGS) entry which is preliminary data.</text>
</comment>
<organism evidence="1 2">
    <name type="scientific">Pantoea dispersa</name>
    <dbReference type="NCBI Taxonomy" id="59814"/>
    <lineage>
        <taxon>Bacteria</taxon>
        <taxon>Pseudomonadati</taxon>
        <taxon>Pseudomonadota</taxon>
        <taxon>Gammaproteobacteria</taxon>
        <taxon>Enterobacterales</taxon>
        <taxon>Erwiniaceae</taxon>
        <taxon>Pantoea</taxon>
    </lineage>
</organism>
<gene>
    <name evidence="1" type="ORF">SA3R_13740</name>
</gene>
<evidence type="ECO:0000313" key="2">
    <source>
        <dbReference type="Proteomes" id="UP000071979"/>
    </source>
</evidence>
<dbReference type="AlphaFoldDB" id="A0A8E1RXQ7"/>
<accession>A0A8E1RXQ7</accession>
<dbReference type="RefSeq" id="WP_021509295.1">
    <property type="nucleotide sequence ID" value="NZ_CP045216.1"/>
</dbReference>
<dbReference type="EMBL" id="LDSE01000024">
    <property type="protein sequence ID" value="KTS67247.1"/>
    <property type="molecule type" value="Genomic_DNA"/>
</dbReference>
<sequence length="65" mass="7751">MTLFSFLPHAHHWHNITISRQGAVAPGGRYRYSTYLEAECKRCGERIHKIYYRDISDEQARRWLG</sequence>
<dbReference type="Proteomes" id="UP000071979">
    <property type="component" value="Unassembled WGS sequence"/>
</dbReference>